<evidence type="ECO:0000313" key="3">
    <source>
        <dbReference type="Proteomes" id="UP001201163"/>
    </source>
</evidence>
<sequence>MKVIITGASGVLGTAVFDAFAGAHTAVGDTDHHDHAVIGLAHSRSSGERNLHKLNLLDSAAVSTFFRDAKPNWVIHCAAERKPDVAEKDPEGTRKLNVDVPAHLAVLAKELGFTLIFISTDYVFDGTSPPYTPSAPTNPVNLYGITKRDGELGVLGVQDARIAVLRVPILYGPAPSNADSAVNVLLDVVRDQSGRKYNMDHYQTRFPTNVLDIASFLVRLAQRPRDALLPPVIHYSAEEPFTKYEICLIFARILGLPHAHIIPDAGPPPPGSTPRPQNTQLSLRETEDLGVDGGLMTGGFEEWWVEYLRNQTG</sequence>
<dbReference type="PANTHER" id="PTHR10491:SF4">
    <property type="entry name" value="METHIONINE ADENOSYLTRANSFERASE 2 SUBUNIT BETA"/>
    <property type="match status" value="1"/>
</dbReference>
<name>A0AAD4LCC7_9AGAM</name>
<dbReference type="AlphaFoldDB" id="A0AAD4LCC7"/>
<dbReference type="GO" id="GO:0048270">
    <property type="term" value="F:methionine adenosyltransferase regulator activity"/>
    <property type="evidence" value="ECO:0007669"/>
    <property type="project" value="TreeGrafter"/>
</dbReference>
<dbReference type="FunFam" id="3.40.50.720:FF:000357">
    <property type="entry name" value="Methionine adenosyltransferase 2 subunit beta"/>
    <property type="match status" value="1"/>
</dbReference>
<dbReference type="EMBL" id="JAKELL010000045">
    <property type="protein sequence ID" value="KAH8987845.1"/>
    <property type="molecule type" value="Genomic_DNA"/>
</dbReference>
<dbReference type="GO" id="GO:0048269">
    <property type="term" value="C:methionine adenosyltransferase complex"/>
    <property type="evidence" value="ECO:0007669"/>
    <property type="project" value="TreeGrafter"/>
</dbReference>
<evidence type="ECO:0000259" key="1">
    <source>
        <dbReference type="Pfam" id="PF04321"/>
    </source>
</evidence>
<gene>
    <name evidence="2" type="ORF">EDB92DRAFT_2014328</name>
</gene>
<dbReference type="CDD" id="cd05254">
    <property type="entry name" value="dTDP_HR_like_SDR_e"/>
    <property type="match status" value="1"/>
</dbReference>
<feature type="domain" description="RmlD-like substrate binding" evidence="1">
    <location>
        <begin position="1"/>
        <end position="289"/>
    </location>
</feature>
<organism evidence="2 3">
    <name type="scientific">Lactarius akahatsu</name>
    <dbReference type="NCBI Taxonomy" id="416441"/>
    <lineage>
        <taxon>Eukaryota</taxon>
        <taxon>Fungi</taxon>
        <taxon>Dikarya</taxon>
        <taxon>Basidiomycota</taxon>
        <taxon>Agaricomycotina</taxon>
        <taxon>Agaricomycetes</taxon>
        <taxon>Russulales</taxon>
        <taxon>Russulaceae</taxon>
        <taxon>Lactarius</taxon>
    </lineage>
</organism>
<dbReference type="SUPFAM" id="SSF51735">
    <property type="entry name" value="NAD(P)-binding Rossmann-fold domains"/>
    <property type="match status" value="1"/>
</dbReference>
<protein>
    <submittedName>
        <fullName evidence="2">NAD-P-binding protein</fullName>
    </submittedName>
</protein>
<dbReference type="Gene3D" id="3.40.50.720">
    <property type="entry name" value="NAD(P)-binding Rossmann-like Domain"/>
    <property type="match status" value="1"/>
</dbReference>
<evidence type="ECO:0000313" key="2">
    <source>
        <dbReference type="EMBL" id="KAH8987845.1"/>
    </source>
</evidence>
<dbReference type="Pfam" id="PF04321">
    <property type="entry name" value="RmlD_sub_bind"/>
    <property type="match status" value="1"/>
</dbReference>
<dbReference type="InterPro" id="IPR029903">
    <property type="entry name" value="RmlD-like-bd"/>
</dbReference>
<keyword evidence="3" id="KW-1185">Reference proteome</keyword>
<dbReference type="InterPro" id="IPR036291">
    <property type="entry name" value="NAD(P)-bd_dom_sf"/>
</dbReference>
<dbReference type="GO" id="GO:0006556">
    <property type="term" value="P:S-adenosylmethionine biosynthetic process"/>
    <property type="evidence" value="ECO:0007669"/>
    <property type="project" value="TreeGrafter"/>
</dbReference>
<dbReference type="InterPro" id="IPR005913">
    <property type="entry name" value="dTDP_dehydrorham_reduct"/>
</dbReference>
<dbReference type="PANTHER" id="PTHR10491">
    <property type="entry name" value="DTDP-4-DEHYDRORHAMNOSE REDUCTASE"/>
    <property type="match status" value="1"/>
</dbReference>
<accession>A0AAD4LCC7</accession>
<reference evidence="2" key="1">
    <citation type="submission" date="2022-01" db="EMBL/GenBank/DDBJ databases">
        <title>Comparative genomics reveals a dynamic genome evolution in the ectomycorrhizal milk-cap (Lactarius) mushrooms.</title>
        <authorList>
            <consortium name="DOE Joint Genome Institute"/>
            <person name="Lebreton A."/>
            <person name="Tang N."/>
            <person name="Kuo A."/>
            <person name="LaButti K."/>
            <person name="Drula E."/>
            <person name="Barry K."/>
            <person name="Clum A."/>
            <person name="Lipzen A."/>
            <person name="Mousain D."/>
            <person name="Ng V."/>
            <person name="Wang R."/>
            <person name="Wang X."/>
            <person name="Dai Y."/>
            <person name="Henrissat B."/>
            <person name="Grigoriev I.V."/>
            <person name="Guerin-Laguette A."/>
            <person name="Yu F."/>
            <person name="Martin F.M."/>
        </authorList>
    </citation>
    <scope>NUCLEOTIDE SEQUENCE</scope>
    <source>
        <strain evidence="2">QP</strain>
    </source>
</reference>
<comment type="caution">
    <text evidence="2">The sequence shown here is derived from an EMBL/GenBank/DDBJ whole genome shotgun (WGS) entry which is preliminary data.</text>
</comment>
<dbReference type="Proteomes" id="UP001201163">
    <property type="component" value="Unassembled WGS sequence"/>
</dbReference>
<proteinExistence type="predicted"/>